<name>A0AAD9YG80_COLKA</name>
<evidence type="ECO:0000313" key="3">
    <source>
        <dbReference type="EMBL" id="KAK2765814.1"/>
    </source>
</evidence>
<evidence type="ECO:0000313" key="4">
    <source>
        <dbReference type="Proteomes" id="UP001281614"/>
    </source>
</evidence>
<keyword evidence="4" id="KW-1185">Reference proteome</keyword>
<dbReference type="AlphaFoldDB" id="A0AAD9YG80"/>
<accession>A0AAD9YG80</accession>
<dbReference type="InterPro" id="IPR003615">
    <property type="entry name" value="HNH_nuc"/>
</dbReference>
<gene>
    <name evidence="3" type="ORF">CKAH01_15563</name>
</gene>
<proteinExistence type="predicted"/>
<feature type="compositionally biased region" description="Low complexity" evidence="1">
    <location>
        <begin position="306"/>
        <end position="318"/>
    </location>
</feature>
<feature type="region of interest" description="Disordered" evidence="1">
    <location>
        <begin position="499"/>
        <end position="569"/>
    </location>
</feature>
<organism evidence="3 4">
    <name type="scientific">Colletotrichum kahawae</name>
    <name type="common">Coffee berry disease fungus</name>
    <dbReference type="NCBI Taxonomy" id="34407"/>
    <lineage>
        <taxon>Eukaryota</taxon>
        <taxon>Fungi</taxon>
        <taxon>Dikarya</taxon>
        <taxon>Ascomycota</taxon>
        <taxon>Pezizomycotina</taxon>
        <taxon>Sordariomycetes</taxon>
        <taxon>Hypocreomycetidae</taxon>
        <taxon>Glomerellales</taxon>
        <taxon>Glomerellaceae</taxon>
        <taxon>Colletotrichum</taxon>
        <taxon>Colletotrichum gloeosporioides species complex</taxon>
    </lineage>
</organism>
<feature type="domain" description="HNH nuclease" evidence="2">
    <location>
        <begin position="193"/>
        <end position="267"/>
    </location>
</feature>
<feature type="compositionally biased region" description="Pro residues" evidence="1">
    <location>
        <begin position="551"/>
        <end position="563"/>
    </location>
</feature>
<comment type="caution">
    <text evidence="3">The sequence shown here is derived from an EMBL/GenBank/DDBJ whole genome shotgun (WGS) entry which is preliminary data.</text>
</comment>
<evidence type="ECO:0000256" key="1">
    <source>
        <dbReference type="SAM" id="MobiDB-lite"/>
    </source>
</evidence>
<dbReference type="Proteomes" id="UP001281614">
    <property type="component" value="Unassembled WGS sequence"/>
</dbReference>
<feature type="compositionally biased region" description="Polar residues" evidence="1">
    <location>
        <begin position="292"/>
        <end position="305"/>
    </location>
</feature>
<evidence type="ECO:0000259" key="2">
    <source>
        <dbReference type="Pfam" id="PF13391"/>
    </source>
</evidence>
<protein>
    <recommendedName>
        <fullName evidence="2">HNH nuclease domain-containing protein</fullName>
    </recommendedName>
</protein>
<dbReference type="Pfam" id="PF13391">
    <property type="entry name" value="HNH_2"/>
    <property type="match status" value="1"/>
</dbReference>
<dbReference type="EMBL" id="VYYT01000127">
    <property type="protein sequence ID" value="KAK2765814.1"/>
    <property type="molecule type" value="Genomic_DNA"/>
</dbReference>
<sequence length="569" mass="64565">MSANLHLPLSPQTIETLRKNFEVFVHLNETNTVPTRLKAETLNAYLLARPLRNMAAIGIGPDRIDYLDEQVLDERLSYIAAIHHCLENDFPHLIDSYSQHDLRGPHDISRPRLFTYRQILNQVRYWSTFLSLPMKRLRRIHKDLTDEDPEERDAMFHTVMVGLHENPSEQEGGEDIAEFCGSGHVRKRDGGVCCITGKIKAECCHIFPFWTSSRPRVWTMMHLIVLFLGPGYTNLAANMQKLVDTPQNMMYLSRQMHKYWDEGVFGLEPLRYVSRPKPRPQSDVKASDPAASESSMPATPTTAAGSSKTVRRVASASSSKRKLGSDDSSVPRKISSSAKGKGKETDNEEPEELQYGIEIRFHWLPATSMEHMKVDNPHPLTTDPRTLFVLIPTVYSETFQGDSRPVVTGHIFTIWADKLEDLPSMEFLNLQWLAFKMHRLAGGADPRFYEPPCPDEDDMNVVYAALAMAQERRELEERLTELKDHQQDQERRRVEREIGQLQDRLRAHNLSESTPTRPHSTLSETQRPLAEVPLVAPAQPPETRLKRPSSSDPPPTSSEPPPSSSGSPS</sequence>
<feature type="compositionally biased region" description="Polar residues" evidence="1">
    <location>
        <begin position="510"/>
        <end position="526"/>
    </location>
</feature>
<reference evidence="3" key="1">
    <citation type="submission" date="2023-02" db="EMBL/GenBank/DDBJ databases">
        <title>Colletotrichum kahawae CIFC_Que2 genome sequencing and assembly.</title>
        <authorList>
            <person name="Baroncelli R."/>
        </authorList>
    </citation>
    <scope>NUCLEOTIDE SEQUENCE</scope>
    <source>
        <strain evidence="3">CIFC_Que2</strain>
    </source>
</reference>
<feature type="region of interest" description="Disordered" evidence="1">
    <location>
        <begin position="275"/>
        <end position="351"/>
    </location>
</feature>